<evidence type="ECO:0000256" key="4">
    <source>
        <dbReference type="SAM" id="MobiDB-lite"/>
    </source>
</evidence>
<dbReference type="RefSeq" id="WP_012725493.1">
    <property type="nucleotide sequence ID" value="NC_012669.1"/>
</dbReference>
<dbReference type="InterPro" id="IPR050166">
    <property type="entry name" value="ABC_transporter_ATP-bind"/>
</dbReference>
<dbReference type="Proteomes" id="UP000007962">
    <property type="component" value="Chromosome"/>
</dbReference>
<feature type="domain" description="ABC transporter" evidence="5">
    <location>
        <begin position="6"/>
        <end position="263"/>
    </location>
</feature>
<accession>C5BX38</accession>
<keyword evidence="2" id="KW-0547">Nucleotide-binding</keyword>
<sequence>MLEPLLAVGGLGVRFDAVEAVRGATFDVGHGEFVAVIGPSGCGKSTVLRALAGLLPAGARFDGAIDVPHEGGRPDVAWLPQRDALLPWRRAWANALVGARIAGVPDAETRAAELFDRFGLAGFERAWPHELSGGMRQRLALLRTVLAGRRVLLLDEPFGALDALTRRSMNDWLAGLHLAGHADDGGASGVGRLAVGPGSSRLGAATADGAAAAGAVVLVTHDVDEALRLADRVLVMSARPGRIVREVAVPGSAVSRDDAHPELRTELLAALDHDSDPSGRFRPSGAPESTARV</sequence>
<dbReference type="GO" id="GO:0016887">
    <property type="term" value="F:ATP hydrolysis activity"/>
    <property type="evidence" value="ECO:0007669"/>
    <property type="project" value="InterPro"/>
</dbReference>
<dbReference type="EMBL" id="CP001618">
    <property type="protein sequence ID" value="ACQ78713.1"/>
    <property type="molecule type" value="Genomic_DNA"/>
</dbReference>
<evidence type="ECO:0000259" key="5">
    <source>
        <dbReference type="PROSITE" id="PS50893"/>
    </source>
</evidence>
<keyword evidence="7" id="KW-1185">Reference proteome</keyword>
<keyword evidence="3" id="KW-0067">ATP-binding</keyword>
<dbReference type="PANTHER" id="PTHR42788:SF2">
    <property type="entry name" value="ABC TRANSPORTER ATP-BINDING PROTEIN"/>
    <property type="match status" value="1"/>
</dbReference>
<evidence type="ECO:0000256" key="1">
    <source>
        <dbReference type="ARBA" id="ARBA00022448"/>
    </source>
</evidence>
<dbReference type="PANTHER" id="PTHR42788">
    <property type="entry name" value="TAURINE IMPORT ATP-BINDING PROTEIN-RELATED"/>
    <property type="match status" value="1"/>
</dbReference>
<dbReference type="InterPro" id="IPR017871">
    <property type="entry name" value="ABC_transporter-like_CS"/>
</dbReference>
<dbReference type="OrthoDB" id="8773773at2"/>
<dbReference type="SMART" id="SM00382">
    <property type="entry name" value="AAA"/>
    <property type="match status" value="1"/>
</dbReference>
<protein>
    <submittedName>
        <fullName evidence="6">ABC transporter related</fullName>
    </submittedName>
</protein>
<dbReference type="AlphaFoldDB" id="C5BX38"/>
<dbReference type="KEGG" id="bcv:Bcav_0450"/>
<gene>
    <name evidence="6" type="ordered locus">Bcav_0450</name>
</gene>
<evidence type="ECO:0000313" key="6">
    <source>
        <dbReference type="EMBL" id="ACQ78713.1"/>
    </source>
</evidence>
<dbReference type="HOGENOM" id="CLU_000604_1_22_11"/>
<dbReference type="InterPro" id="IPR003593">
    <property type="entry name" value="AAA+_ATPase"/>
</dbReference>
<evidence type="ECO:0000313" key="7">
    <source>
        <dbReference type="Proteomes" id="UP000007962"/>
    </source>
</evidence>
<feature type="region of interest" description="Disordered" evidence="4">
    <location>
        <begin position="272"/>
        <end position="293"/>
    </location>
</feature>
<reference evidence="6 7" key="1">
    <citation type="journal article" date="2009" name="Stand. Genomic Sci.">
        <title>Complete genome sequence of Beutenbergia cavernae type strain (HKI 0122).</title>
        <authorList>
            <person name="Land M."/>
            <person name="Pukall R."/>
            <person name="Abt B."/>
            <person name="Goker M."/>
            <person name="Rohde M."/>
            <person name="Glavina Del Rio T."/>
            <person name="Tice H."/>
            <person name="Copeland A."/>
            <person name="Cheng J.F."/>
            <person name="Lucas S."/>
            <person name="Chen F."/>
            <person name="Nolan M."/>
            <person name="Bruce D."/>
            <person name="Goodwin L."/>
            <person name="Pitluck S."/>
            <person name="Ivanova N."/>
            <person name="Mavromatis K."/>
            <person name="Ovchinnikova G."/>
            <person name="Pati A."/>
            <person name="Chen A."/>
            <person name="Palaniappan K."/>
            <person name="Hauser L."/>
            <person name="Chang Y.J."/>
            <person name="Jefferies C.C."/>
            <person name="Saunders E."/>
            <person name="Brettin T."/>
            <person name="Detter J.C."/>
            <person name="Han C."/>
            <person name="Chain P."/>
            <person name="Bristow J."/>
            <person name="Eisen J.A."/>
            <person name="Markowitz V."/>
            <person name="Hugenholtz P."/>
            <person name="Kyrpides N.C."/>
            <person name="Klenk H.P."/>
            <person name="Lapidus A."/>
        </authorList>
    </citation>
    <scope>NUCLEOTIDE SEQUENCE [LARGE SCALE GENOMIC DNA]</scope>
    <source>
        <strain evidence="7">ATCC BAA-8 / DSM 12333 / NBRC 16432</strain>
    </source>
</reference>
<dbReference type="InterPro" id="IPR027417">
    <property type="entry name" value="P-loop_NTPase"/>
</dbReference>
<keyword evidence="1" id="KW-0813">Transport</keyword>
<dbReference type="PROSITE" id="PS00211">
    <property type="entry name" value="ABC_TRANSPORTER_1"/>
    <property type="match status" value="1"/>
</dbReference>
<name>C5BX38_BEUC1</name>
<dbReference type="InterPro" id="IPR003439">
    <property type="entry name" value="ABC_transporter-like_ATP-bd"/>
</dbReference>
<dbReference type="Pfam" id="PF00005">
    <property type="entry name" value="ABC_tran"/>
    <property type="match status" value="1"/>
</dbReference>
<organism evidence="6 7">
    <name type="scientific">Beutenbergia cavernae (strain ATCC BAA-8 / DSM 12333 / CCUG 43141 / JCM 11478 / NBRC 16432 / NCIMB 13614 / HKI 0122)</name>
    <dbReference type="NCBI Taxonomy" id="471853"/>
    <lineage>
        <taxon>Bacteria</taxon>
        <taxon>Bacillati</taxon>
        <taxon>Actinomycetota</taxon>
        <taxon>Actinomycetes</taxon>
        <taxon>Micrococcales</taxon>
        <taxon>Beutenbergiaceae</taxon>
        <taxon>Beutenbergia</taxon>
    </lineage>
</organism>
<dbReference type="STRING" id="471853.Bcav_0450"/>
<dbReference type="SUPFAM" id="SSF52540">
    <property type="entry name" value="P-loop containing nucleoside triphosphate hydrolases"/>
    <property type="match status" value="1"/>
</dbReference>
<dbReference type="PROSITE" id="PS50893">
    <property type="entry name" value="ABC_TRANSPORTER_2"/>
    <property type="match status" value="1"/>
</dbReference>
<proteinExistence type="predicted"/>
<dbReference type="GO" id="GO:0005524">
    <property type="term" value="F:ATP binding"/>
    <property type="evidence" value="ECO:0007669"/>
    <property type="project" value="UniProtKB-KW"/>
</dbReference>
<evidence type="ECO:0000256" key="3">
    <source>
        <dbReference type="ARBA" id="ARBA00022840"/>
    </source>
</evidence>
<dbReference type="Gene3D" id="3.40.50.300">
    <property type="entry name" value="P-loop containing nucleotide triphosphate hydrolases"/>
    <property type="match status" value="1"/>
</dbReference>
<evidence type="ECO:0000256" key="2">
    <source>
        <dbReference type="ARBA" id="ARBA00022741"/>
    </source>
</evidence>
<dbReference type="eggNOG" id="COG1116">
    <property type="taxonomic scope" value="Bacteria"/>
</dbReference>